<reference evidence="2 3" key="1">
    <citation type="journal article" date="2016" name="Nat. Commun.">
        <title>Thousands of microbial genomes shed light on interconnected biogeochemical processes in an aquifer system.</title>
        <authorList>
            <person name="Anantharaman K."/>
            <person name="Brown C.T."/>
            <person name="Hug L.A."/>
            <person name="Sharon I."/>
            <person name="Castelle C.J."/>
            <person name="Probst A.J."/>
            <person name="Thomas B.C."/>
            <person name="Singh A."/>
            <person name="Wilkins M.J."/>
            <person name="Karaoz U."/>
            <person name="Brodie E.L."/>
            <person name="Williams K.H."/>
            <person name="Hubbard S.S."/>
            <person name="Banfield J.F."/>
        </authorList>
    </citation>
    <scope>NUCLEOTIDE SEQUENCE [LARGE SCALE GENOMIC DNA]</scope>
</reference>
<dbReference type="GO" id="GO:0052689">
    <property type="term" value="F:carboxylic ester hydrolase activity"/>
    <property type="evidence" value="ECO:0007669"/>
    <property type="project" value="TreeGrafter"/>
</dbReference>
<dbReference type="InterPro" id="IPR022742">
    <property type="entry name" value="Hydrolase_4"/>
</dbReference>
<dbReference type="EMBL" id="MGAC01000002">
    <property type="protein sequence ID" value="OGK38755.1"/>
    <property type="molecule type" value="Genomic_DNA"/>
</dbReference>
<dbReference type="PANTHER" id="PTHR43265:SF1">
    <property type="entry name" value="ESTERASE ESTD"/>
    <property type="match status" value="1"/>
</dbReference>
<dbReference type="AlphaFoldDB" id="A0A1F7I5Z3"/>
<dbReference type="PANTHER" id="PTHR43265">
    <property type="entry name" value="ESTERASE ESTD"/>
    <property type="match status" value="1"/>
</dbReference>
<feature type="domain" description="Serine aminopeptidase S33" evidence="1">
    <location>
        <begin position="37"/>
        <end position="142"/>
    </location>
</feature>
<protein>
    <recommendedName>
        <fullName evidence="1">Serine aminopeptidase S33 domain-containing protein</fullName>
    </recommendedName>
</protein>
<evidence type="ECO:0000259" key="1">
    <source>
        <dbReference type="Pfam" id="PF12146"/>
    </source>
</evidence>
<evidence type="ECO:0000313" key="2">
    <source>
        <dbReference type="EMBL" id="OGK38755.1"/>
    </source>
</evidence>
<proteinExistence type="predicted"/>
<gene>
    <name evidence="2" type="ORF">A3F03_03990</name>
</gene>
<sequence length="253" mass="27807">MSNQTVKNCTSKTVKFKSGGNYSIYGKVFLPPQSTSKGLILFHGGKAGSSKRFELLQPALAIAGIGNLAINFRGRGESSGVYKKSTLNDRLTDSRAAIRFFKKHADLNEIGIIGISLGADAVRLLREDLEIKIIILVGPVAVSEKFVNVSPPHRANIISSKDSSWRTSPILSLLSNFKNPKLIIYGEKEDVASPEMIKAFKKSASNSGKFITLTNAKHNPFIVDDTVQEEQKQQEATREKMIKLIVTFVKNNL</sequence>
<accession>A0A1F7I5Z3</accession>
<evidence type="ECO:0000313" key="3">
    <source>
        <dbReference type="Proteomes" id="UP000176803"/>
    </source>
</evidence>
<dbReference type="Proteomes" id="UP000176803">
    <property type="component" value="Unassembled WGS sequence"/>
</dbReference>
<comment type="caution">
    <text evidence="2">The sequence shown here is derived from an EMBL/GenBank/DDBJ whole genome shotgun (WGS) entry which is preliminary data.</text>
</comment>
<dbReference type="Gene3D" id="3.40.50.1820">
    <property type="entry name" value="alpha/beta hydrolase"/>
    <property type="match status" value="1"/>
</dbReference>
<dbReference type="SUPFAM" id="SSF53474">
    <property type="entry name" value="alpha/beta-Hydrolases"/>
    <property type="match status" value="1"/>
</dbReference>
<dbReference type="InterPro" id="IPR053145">
    <property type="entry name" value="AB_hydrolase_Est10"/>
</dbReference>
<dbReference type="InterPro" id="IPR029058">
    <property type="entry name" value="AB_hydrolase_fold"/>
</dbReference>
<organism evidence="2 3">
    <name type="scientific">Candidatus Roizmanbacteria bacterium RIFCSPHIGHO2_12_FULL_41_11</name>
    <dbReference type="NCBI Taxonomy" id="1802052"/>
    <lineage>
        <taxon>Bacteria</taxon>
        <taxon>Candidatus Roizmaniibacteriota</taxon>
    </lineage>
</organism>
<dbReference type="Pfam" id="PF12146">
    <property type="entry name" value="Hydrolase_4"/>
    <property type="match status" value="1"/>
</dbReference>
<name>A0A1F7I5Z3_9BACT</name>